<dbReference type="Pfam" id="PF07282">
    <property type="entry name" value="Cas12f1-like_TNB"/>
    <property type="match status" value="1"/>
</dbReference>
<dbReference type="GO" id="GO:0003677">
    <property type="term" value="F:DNA binding"/>
    <property type="evidence" value="ECO:0007669"/>
    <property type="project" value="UniProtKB-KW"/>
</dbReference>
<dbReference type="KEGG" id="alka:J0B03_05355"/>
<evidence type="ECO:0000313" key="4">
    <source>
        <dbReference type="Proteomes" id="UP000663499"/>
    </source>
</evidence>
<evidence type="ECO:0000259" key="2">
    <source>
        <dbReference type="Pfam" id="PF07282"/>
    </source>
</evidence>
<dbReference type="RefSeq" id="WP_207300825.1">
    <property type="nucleotide sequence ID" value="NZ_CP071444.1"/>
</dbReference>
<feature type="domain" description="Cas12f1-like TNB" evidence="2">
    <location>
        <begin position="34"/>
        <end position="103"/>
    </location>
</feature>
<accession>A0A974XGK6</accession>
<sequence length="134" mass="15166">MVFYQLRQEYTLGDLKGIKQHSPVKGFVQISVQRLVEMIRYKAALVGMDVVVVKEAYTSGVSAYDLEPVEKGSYDKSRRIQRGLFQTQNQQLVNSDINGSLNILRVYDKHVIPMPVAGWRDNGCLNHPARITVA</sequence>
<evidence type="ECO:0000256" key="1">
    <source>
        <dbReference type="ARBA" id="ARBA00023125"/>
    </source>
</evidence>
<reference evidence="3" key="1">
    <citation type="submission" date="2021-03" db="EMBL/GenBank/DDBJ databases">
        <title>Alkalibacter marinus sp. nov., isolated from tidal flat sediment.</title>
        <authorList>
            <person name="Namirimu T."/>
            <person name="Yang J.-A."/>
            <person name="Yang S.-H."/>
            <person name="Kim Y.-J."/>
            <person name="Kwon K.K."/>
        </authorList>
    </citation>
    <scope>NUCLEOTIDE SEQUENCE</scope>
    <source>
        <strain evidence="3">ES005</strain>
    </source>
</reference>
<dbReference type="AlphaFoldDB" id="A0A974XGK6"/>
<dbReference type="InterPro" id="IPR010095">
    <property type="entry name" value="Cas12f1-like_TNB"/>
</dbReference>
<dbReference type="EMBL" id="CP071444">
    <property type="protein sequence ID" value="QSX09492.1"/>
    <property type="molecule type" value="Genomic_DNA"/>
</dbReference>
<keyword evidence="4" id="KW-1185">Reference proteome</keyword>
<dbReference type="Proteomes" id="UP000663499">
    <property type="component" value="Chromosome"/>
</dbReference>
<proteinExistence type="predicted"/>
<keyword evidence="1" id="KW-0238">DNA-binding</keyword>
<evidence type="ECO:0000313" key="3">
    <source>
        <dbReference type="EMBL" id="QSX09492.1"/>
    </source>
</evidence>
<organism evidence="3 4">
    <name type="scientific">Alkalibacter rhizosphaerae</name>
    <dbReference type="NCBI Taxonomy" id="2815577"/>
    <lineage>
        <taxon>Bacteria</taxon>
        <taxon>Bacillati</taxon>
        <taxon>Bacillota</taxon>
        <taxon>Clostridia</taxon>
        <taxon>Eubacteriales</taxon>
        <taxon>Eubacteriaceae</taxon>
        <taxon>Alkalibacter</taxon>
    </lineage>
</organism>
<name>A0A974XGK6_9FIRM</name>
<protein>
    <submittedName>
        <fullName evidence="3">Transposase</fullName>
    </submittedName>
</protein>
<gene>
    <name evidence="3" type="ORF">J0B03_05355</name>
</gene>